<comment type="caution">
    <text evidence="2">The sequence shown here is derived from an EMBL/GenBank/DDBJ whole genome shotgun (WGS) entry which is preliminary data.</text>
</comment>
<dbReference type="RefSeq" id="WP_185104899.1">
    <property type="nucleotide sequence ID" value="NZ_JACHMI010000001.1"/>
</dbReference>
<evidence type="ECO:0000313" key="3">
    <source>
        <dbReference type="Proteomes" id="UP000565579"/>
    </source>
</evidence>
<dbReference type="Gene3D" id="3.30.200.20">
    <property type="entry name" value="Phosphorylase Kinase, domain 1"/>
    <property type="match status" value="1"/>
</dbReference>
<sequence length="291" mass="30921">MIDITADLVRALVAEQFPGWAELPVTPVTRQGWDNRTFRLGDRLAARLPSGGAYAAGVGKEDRCLPLLAGHLPLPVPAPVATGRPGAGYPFPWSVRRWLPGDTVEGAADVDRPALARDLGGFLAALRAAPVRHGPAAGAHSHRRGCHPQVLSGEVEEALRRLDGEVDAAACRAVWADAVDSAWQGAPVWFHGDVAPGNLLVRGGRLSAVIDFGTCGIGDPACDLVMAWTHFDGPERRVFREAAGLPGDAWRRARGWALWKALATMAGLSSPDPEGFQRGVLLRVLDDPVAT</sequence>
<keyword evidence="2" id="KW-0418">Kinase</keyword>
<accession>A0A7X0U0E8</accession>
<dbReference type="AlphaFoldDB" id="A0A7X0U0E8"/>
<dbReference type="InterPro" id="IPR002575">
    <property type="entry name" value="Aminoglycoside_PTrfase"/>
</dbReference>
<protein>
    <submittedName>
        <fullName evidence="2">Aminoglycoside phosphotransferase (APT) family kinase protein</fullName>
    </submittedName>
</protein>
<dbReference type="CDD" id="cd05155">
    <property type="entry name" value="APH_ChoK_like_1"/>
    <property type="match status" value="1"/>
</dbReference>
<dbReference type="Proteomes" id="UP000565579">
    <property type="component" value="Unassembled WGS sequence"/>
</dbReference>
<evidence type="ECO:0000313" key="2">
    <source>
        <dbReference type="EMBL" id="MBB6550667.1"/>
    </source>
</evidence>
<dbReference type="PANTHER" id="PTHR21310">
    <property type="entry name" value="AMINOGLYCOSIDE PHOSPHOTRANSFERASE-RELATED-RELATED"/>
    <property type="match status" value="1"/>
</dbReference>
<dbReference type="Pfam" id="PF01636">
    <property type="entry name" value="APH"/>
    <property type="match status" value="1"/>
</dbReference>
<dbReference type="EMBL" id="JACHMI010000001">
    <property type="protein sequence ID" value="MBB6550667.1"/>
    <property type="molecule type" value="Genomic_DNA"/>
</dbReference>
<proteinExistence type="predicted"/>
<evidence type="ECO:0000259" key="1">
    <source>
        <dbReference type="Pfam" id="PF01636"/>
    </source>
</evidence>
<reference evidence="2 3" key="1">
    <citation type="submission" date="2020-08" db="EMBL/GenBank/DDBJ databases">
        <title>Sequencing the genomes of 1000 actinobacteria strains.</title>
        <authorList>
            <person name="Klenk H.-P."/>
        </authorList>
    </citation>
    <scope>NUCLEOTIDE SEQUENCE [LARGE SCALE GENOMIC DNA]</scope>
    <source>
        <strain evidence="2 3">DSM 43768</strain>
    </source>
</reference>
<dbReference type="InterPro" id="IPR051678">
    <property type="entry name" value="AGP_Transferase"/>
</dbReference>
<keyword evidence="3" id="KW-1185">Reference proteome</keyword>
<dbReference type="Gene3D" id="3.90.1200.10">
    <property type="match status" value="1"/>
</dbReference>
<dbReference type="InterPro" id="IPR011009">
    <property type="entry name" value="Kinase-like_dom_sf"/>
</dbReference>
<keyword evidence="2" id="KW-0808">Transferase</keyword>
<dbReference type="PANTHER" id="PTHR21310:SF42">
    <property type="entry name" value="BIFUNCTIONAL AAC_APH"/>
    <property type="match status" value="1"/>
</dbReference>
<dbReference type="GO" id="GO:0016301">
    <property type="term" value="F:kinase activity"/>
    <property type="evidence" value="ECO:0007669"/>
    <property type="project" value="UniProtKB-KW"/>
</dbReference>
<feature type="domain" description="Aminoglycoside phosphotransferase" evidence="1">
    <location>
        <begin position="30"/>
        <end position="256"/>
    </location>
</feature>
<gene>
    <name evidence="2" type="ORF">HD593_005462</name>
</gene>
<dbReference type="SUPFAM" id="SSF56112">
    <property type="entry name" value="Protein kinase-like (PK-like)"/>
    <property type="match status" value="1"/>
</dbReference>
<name>A0A7X0U0E8_9ACTN</name>
<organism evidence="2 3">
    <name type="scientific">Nonomuraea rubra</name>
    <dbReference type="NCBI Taxonomy" id="46180"/>
    <lineage>
        <taxon>Bacteria</taxon>
        <taxon>Bacillati</taxon>
        <taxon>Actinomycetota</taxon>
        <taxon>Actinomycetes</taxon>
        <taxon>Streptosporangiales</taxon>
        <taxon>Streptosporangiaceae</taxon>
        <taxon>Nonomuraea</taxon>
    </lineage>
</organism>